<dbReference type="Proteomes" id="UP001058713">
    <property type="component" value="Chromosome"/>
</dbReference>
<proteinExistence type="predicted"/>
<evidence type="ECO:0000313" key="3">
    <source>
        <dbReference type="Proteomes" id="UP001058713"/>
    </source>
</evidence>
<evidence type="ECO:0000313" key="2">
    <source>
        <dbReference type="EMBL" id="UWQ53187.1"/>
    </source>
</evidence>
<dbReference type="EMBL" id="CP081070">
    <property type="protein sequence ID" value="UWQ53187.1"/>
    <property type="molecule type" value="Genomic_DNA"/>
</dbReference>
<organism evidence="2 3">
    <name type="scientific">Leisingera caerulea</name>
    <name type="common">Phaeobacter caeruleus</name>
    <dbReference type="NCBI Taxonomy" id="506591"/>
    <lineage>
        <taxon>Bacteria</taxon>
        <taxon>Pseudomonadati</taxon>
        <taxon>Pseudomonadota</taxon>
        <taxon>Alphaproteobacteria</taxon>
        <taxon>Rhodobacterales</taxon>
        <taxon>Roseobacteraceae</taxon>
        <taxon>Leisingera</taxon>
    </lineage>
</organism>
<dbReference type="KEGG" id="lcae:K3721_14415"/>
<dbReference type="RefSeq" id="WP_259970850.1">
    <property type="nucleotide sequence ID" value="NZ_CP081070.1"/>
</dbReference>
<sequence length="123" mass="13949">MMRNNWCLRRDLPRFGPVDVEVQGFRFRRVGSKGMMRRAHHPFRRIAPMATARNASANKTYNATIAYPEAFAPENCPLTAMAAFKVFITTRMLTKGTGIPSPHLFRKSQRSAPVPATAMPQNW</sequence>
<reference evidence="2" key="1">
    <citation type="submission" date="2021-08" db="EMBL/GenBank/DDBJ databases">
        <authorList>
            <person name="Nwanade C."/>
            <person name="Wang M."/>
            <person name="Masoudi A."/>
            <person name="Yu Z."/>
            <person name="Liu J."/>
        </authorList>
    </citation>
    <scope>NUCLEOTIDE SEQUENCE</scope>
    <source>
        <strain evidence="2">S122</strain>
    </source>
</reference>
<protein>
    <submittedName>
        <fullName evidence="2">Uncharacterized protein</fullName>
    </submittedName>
</protein>
<feature type="region of interest" description="Disordered" evidence="1">
    <location>
        <begin position="100"/>
        <end position="123"/>
    </location>
</feature>
<evidence type="ECO:0000256" key="1">
    <source>
        <dbReference type="SAM" id="MobiDB-lite"/>
    </source>
</evidence>
<accession>A0A9Q9HJA1</accession>
<dbReference type="AlphaFoldDB" id="A0A9Q9HJA1"/>
<gene>
    <name evidence="2" type="ORF">K3721_14415</name>
</gene>
<name>A0A9Q9HJA1_LEICA</name>